<comment type="caution">
    <text evidence="3">The sequence shown here is derived from an EMBL/GenBank/DDBJ whole genome shotgun (WGS) entry which is preliminary data.</text>
</comment>
<evidence type="ECO:0000313" key="2">
    <source>
        <dbReference type="EMBL" id="HAC6544325.1"/>
    </source>
</evidence>
<dbReference type="EMBL" id="DAAMGE010000048">
    <property type="protein sequence ID" value="HAC6544325.1"/>
    <property type="molecule type" value="Genomic_DNA"/>
</dbReference>
<reference evidence="3" key="2">
    <citation type="submission" date="2018-07" db="EMBL/GenBank/DDBJ databases">
        <authorList>
            <consortium name="NCBI Pathogen Detection Project"/>
        </authorList>
    </citation>
    <scope>NUCLEOTIDE SEQUENCE</scope>
    <source>
        <strain evidence="2">3749-68</strain>
        <strain evidence="3">5202-64</strain>
    </source>
</reference>
<name>A0A729JUF7_SALER</name>
<dbReference type="AlphaFoldDB" id="A0A729JUF7"/>
<accession>A0A729JUF7</accession>
<dbReference type="EMBL" id="DAARNL010000045">
    <property type="protein sequence ID" value="HAE3252663.1"/>
    <property type="molecule type" value="Genomic_DNA"/>
</dbReference>
<reference evidence="3" key="1">
    <citation type="journal article" date="2018" name="Genome Biol.">
        <title>SKESA: strategic k-mer extension for scrupulous assemblies.</title>
        <authorList>
            <person name="Souvorov A."/>
            <person name="Agarwala R."/>
            <person name="Lipman D.J."/>
        </authorList>
    </citation>
    <scope>NUCLEOTIDE SEQUENCE</scope>
    <source>
        <strain evidence="2">3749-68</strain>
        <strain evidence="3">5202-64</strain>
    </source>
</reference>
<gene>
    <name evidence="2" type="ORF">G0B47_24415</name>
    <name evidence="3" type="ORF">GND67_004593</name>
</gene>
<protein>
    <submittedName>
        <fullName evidence="3">Uncharacterized protein</fullName>
    </submittedName>
</protein>
<feature type="compositionally biased region" description="Low complexity" evidence="1">
    <location>
        <begin position="84"/>
        <end position="96"/>
    </location>
</feature>
<evidence type="ECO:0000313" key="3">
    <source>
        <dbReference type="EMBL" id="HAE3252663.1"/>
    </source>
</evidence>
<evidence type="ECO:0000256" key="1">
    <source>
        <dbReference type="SAM" id="MobiDB-lite"/>
    </source>
</evidence>
<feature type="compositionally biased region" description="Gly residues" evidence="1">
    <location>
        <begin position="62"/>
        <end position="83"/>
    </location>
</feature>
<organism evidence="3">
    <name type="scientific">Salmonella enterica subsp. salamae serovar 48:d:z6</name>
    <dbReference type="NCBI Taxonomy" id="1151170"/>
    <lineage>
        <taxon>Bacteria</taxon>
        <taxon>Pseudomonadati</taxon>
        <taxon>Pseudomonadota</taxon>
        <taxon>Gammaproteobacteria</taxon>
        <taxon>Enterobacterales</taxon>
        <taxon>Enterobacteriaceae</taxon>
        <taxon>Salmonella</taxon>
    </lineage>
</organism>
<feature type="region of interest" description="Disordered" evidence="1">
    <location>
        <begin position="62"/>
        <end position="96"/>
    </location>
</feature>
<proteinExistence type="predicted"/>
<sequence length="96" mass="9059">MRNLKENEYSFIYGGGQDGGNSGVSKETIGGAIGGAIGGTYLGIPGAAIGTIMGASIANGSRGTGSVGPSGIPWGGSNGGGVMWGSSSSSSANDGS</sequence>